<name>A0ABP8QSE8_9ACTN</name>
<comment type="caution">
    <text evidence="2">The sequence shown here is derived from an EMBL/GenBank/DDBJ whole genome shotgun (WGS) entry which is preliminary data.</text>
</comment>
<sequence length="421" mass="45132">MRMEAGLSLAQFGERLHYSKGYLSKIETGRKSPSAELARMCDTELHADGALLSLVAERPTEVTSSEMPSLEMVTDDGEVWLMNLGPDGAGWFRPISRRDALAVSASSMAGLTLSAHGISATAKEPTALTAFRSLFDHYRTLGQTASPGVVLPPVIAQTRILSVLASEAPAGHRDDLLTLGARFAEYAGWMAQESGEEKAALWLTARAVSMAEAGDDHDLAVYALIRRALVTLYRGDARQTVALARQAQAHSETPPRIRGLAAQREAQGHALAGDYDACMRSLDRARELLAAPAGSTEAPVLGSTNVPDTVMTVTGWCLYELGRPKEASEILDAQVARIRPEALRSRARYGVRQALAHAAAGEIEHACALTTRLLGITSVVSSATITSDLRRLARTLSRRHSNPTVRELYPALTAALETSAV</sequence>
<dbReference type="Pfam" id="PF13560">
    <property type="entry name" value="HTH_31"/>
    <property type="match status" value="1"/>
</dbReference>
<dbReference type="Proteomes" id="UP001500503">
    <property type="component" value="Unassembled WGS sequence"/>
</dbReference>
<evidence type="ECO:0000313" key="2">
    <source>
        <dbReference type="EMBL" id="GAA4508702.1"/>
    </source>
</evidence>
<dbReference type="EMBL" id="BAABHF010000043">
    <property type="protein sequence ID" value="GAA4508702.1"/>
    <property type="molecule type" value="Genomic_DNA"/>
</dbReference>
<dbReference type="SUPFAM" id="SSF48452">
    <property type="entry name" value="TPR-like"/>
    <property type="match status" value="1"/>
</dbReference>
<proteinExistence type="predicted"/>
<dbReference type="Gene3D" id="1.25.40.10">
    <property type="entry name" value="Tetratricopeptide repeat domain"/>
    <property type="match status" value="1"/>
</dbReference>
<keyword evidence="3" id="KW-1185">Reference proteome</keyword>
<organism evidence="2 3">
    <name type="scientific">Actinoallomurus oryzae</name>
    <dbReference type="NCBI Taxonomy" id="502180"/>
    <lineage>
        <taxon>Bacteria</taxon>
        <taxon>Bacillati</taxon>
        <taxon>Actinomycetota</taxon>
        <taxon>Actinomycetes</taxon>
        <taxon>Streptosporangiales</taxon>
        <taxon>Thermomonosporaceae</taxon>
        <taxon>Actinoallomurus</taxon>
    </lineage>
</organism>
<dbReference type="CDD" id="cd00093">
    <property type="entry name" value="HTH_XRE"/>
    <property type="match status" value="1"/>
</dbReference>
<evidence type="ECO:0000259" key="1">
    <source>
        <dbReference type="PROSITE" id="PS50943"/>
    </source>
</evidence>
<dbReference type="InterPro" id="IPR001387">
    <property type="entry name" value="Cro/C1-type_HTH"/>
</dbReference>
<evidence type="ECO:0000313" key="3">
    <source>
        <dbReference type="Proteomes" id="UP001500503"/>
    </source>
</evidence>
<dbReference type="SMART" id="SM00530">
    <property type="entry name" value="HTH_XRE"/>
    <property type="match status" value="1"/>
</dbReference>
<protein>
    <submittedName>
        <fullName evidence="2">Helix-turn-helix transcriptional regulator</fullName>
    </submittedName>
</protein>
<dbReference type="SUPFAM" id="SSF47413">
    <property type="entry name" value="lambda repressor-like DNA-binding domains"/>
    <property type="match status" value="1"/>
</dbReference>
<gene>
    <name evidence="2" type="ORF">GCM10023191_068730</name>
</gene>
<dbReference type="InterPro" id="IPR010982">
    <property type="entry name" value="Lambda_DNA-bd_dom_sf"/>
</dbReference>
<dbReference type="Gene3D" id="1.10.260.40">
    <property type="entry name" value="lambda repressor-like DNA-binding domains"/>
    <property type="match status" value="1"/>
</dbReference>
<dbReference type="InterPro" id="IPR011990">
    <property type="entry name" value="TPR-like_helical_dom_sf"/>
</dbReference>
<reference evidence="3" key="1">
    <citation type="journal article" date="2019" name="Int. J. Syst. Evol. Microbiol.">
        <title>The Global Catalogue of Microorganisms (GCM) 10K type strain sequencing project: providing services to taxonomists for standard genome sequencing and annotation.</title>
        <authorList>
            <consortium name="The Broad Institute Genomics Platform"/>
            <consortium name="The Broad Institute Genome Sequencing Center for Infectious Disease"/>
            <person name="Wu L."/>
            <person name="Ma J."/>
        </authorList>
    </citation>
    <scope>NUCLEOTIDE SEQUENCE [LARGE SCALE GENOMIC DNA]</scope>
    <source>
        <strain evidence="3">JCM 17933</strain>
    </source>
</reference>
<dbReference type="PROSITE" id="PS50943">
    <property type="entry name" value="HTH_CROC1"/>
    <property type="match status" value="1"/>
</dbReference>
<accession>A0ABP8QSE8</accession>
<feature type="domain" description="HTH cro/C1-type" evidence="1">
    <location>
        <begin position="1"/>
        <end position="52"/>
    </location>
</feature>